<accession>A0ACB9BGY5</accession>
<comment type="caution">
    <text evidence="1">The sequence shown here is derived from an EMBL/GenBank/DDBJ whole genome shotgun (WGS) entry which is preliminary data.</text>
</comment>
<dbReference type="Proteomes" id="UP001055811">
    <property type="component" value="Linkage Group LG06"/>
</dbReference>
<gene>
    <name evidence="1" type="ORF">L2E82_32236</name>
</gene>
<reference evidence="2" key="1">
    <citation type="journal article" date="2022" name="Mol. Ecol. Resour.">
        <title>The genomes of chicory, endive, great burdock and yacon provide insights into Asteraceae palaeo-polyploidization history and plant inulin production.</title>
        <authorList>
            <person name="Fan W."/>
            <person name="Wang S."/>
            <person name="Wang H."/>
            <person name="Wang A."/>
            <person name="Jiang F."/>
            <person name="Liu H."/>
            <person name="Zhao H."/>
            <person name="Xu D."/>
            <person name="Zhang Y."/>
        </authorList>
    </citation>
    <scope>NUCLEOTIDE SEQUENCE [LARGE SCALE GENOMIC DNA]</scope>
    <source>
        <strain evidence="2">cv. Punajuju</strain>
    </source>
</reference>
<reference evidence="1 2" key="2">
    <citation type="journal article" date="2022" name="Mol. Ecol. Resour.">
        <title>The genomes of chicory, endive, great burdock and yacon provide insights into Asteraceae paleo-polyploidization history and plant inulin production.</title>
        <authorList>
            <person name="Fan W."/>
            <person name="Wang S."/>
            <person name="Wang H."/>
            <person name="Wang A."/>
            <person name="Jiang F."/>
            <person name="Liu H."/>
            <person name="Zhao H."/>
            <person name="Xu D."/>
            <person name="Zhang Y."/>
        </authorList>
    </citation>
    <scope>NUCLEOTIDE SEQUENCE [LARGE SCALE GENOMIC DNA]</scope>
    <source>
        <strain evidence="2">cv. Punajuju</strain>
        <tissue evidence="1">Leaves</tissue>
    </source>
</reference>
<protein>
    <submittedName>
        <fullName evidence="1">Uncharacterized protein</fullName>
    </submittedName>
</protein>
<proteinExistence type="predicted"/>
<name>A0ACB9BGY5_CICIN</name>
<dbReference type="EMBL" id="CM042014">
    <property type="protein sequence ID" value="KAI3721230.1"/>
    <property type="molecule type" value="Genomic_DNA"/>
</dbReference>
<sequence>MVAIRCPDCGKTPVPYPLSTTPTCGHQSYKIRCDMGVLKFDTVNNTYPIISISPKNQRLVIAQTHLLPNTCVMADFVCQGIQLNNSLPFTITLRNSVFFFNSIAHDTAEGLAYLHFSATTPIYHRDVKSSNILLDDRMREKVADFGLSRLAQSDVTHVTTCAQDFNRPTDDVNLVAYIKRIVNGERLVDAIDRSLKIHATSLEIDAMIALGLLAMSCLEEHREKRPSMKDASEEIEYIMGIVATTSQDHGRDN</sequence>
<evidence type="ECO:0000313" key="2">
    <source>
        <dbReference type="Proteomes" id="UP001055811"/>
    </source>
</evidence>
<keyword evidence="2" id="KW-1185">Reference proteome</keyword>
<evidence type="ECO:0000313" key="1">
    <source>
        <dbReference type="EMBL" id="KAI3721230.1"/>
    </source>
</evidence>
<organism evidence="1 2">
    <name type="scientific">Cichorium intybus</name>
    <name type="common">Chicory</name>
    <dbReference type="NCBI Taxonomy" id="13427"/>
    <lineage>
        <taxon>Eukaryota</taxon>
        <taxon>Viridiplantae</taxon>
        <taxon>Streptophyta</taxon>
        <taxon>Embryophyta</taxon>
        <taxon>Tracheophyta</taxon>
        <taxon>Spermatophyta</taxon>
        <taxon>Magnoliopsida</taxon>
        <taxon>eudicotyledons</taxon>
        <taxon>Gunneridae</taxon>
        <taxon>Pentapetalae</taxon>
        <taxon>asterids</taxon>
        <taxon>campanulids</taxon>
        <taxon>Asterales</taxon>
        <taxon>Asteraceae</taxon>
        <taxon>Cichorioideae</taxon>
        <taxon>Cichorieae</taxon>
        <taxon>Cichoriinae</taxon>
        <taxon>Cichorium</taxon>
    </lineage>
</organism>